<dbReference type="OrthoDB" id="9780903at2"/>
<sequence>MKDERKIKLILTRQPITEGAGVHLNRLFGHNEAPTLDPFLLLDDFRSDKPEDYLQGFPWHPHRGIETITYVLKGDVEHGDSLGNRGVISSGDVQWMTAGSGIIHQEMPKGDAQGAMHGFQLWANLPASQKMMAPKYRDITAGQVPEVEVGNGICIKVIAGNIAGVQGPMDDIVIDPEYFDCSVPVGETFVHKTDPGYTAFVYVIAGKGETDGTDVENGTLVLFDQGEQLSVKALDESLRFLLLTGKPLAEPVAWQGPIVMNSQAELTTAFLEYQDGTFIKNR</sequence>
<dbReference type="Proteomes" id="UP000000602">
    <property type="component" value="Chromosome"/>
</dbReference>
<dbReference type="InterPro" id="IPR014710">
    <property type="entry name" value="RmlC-like_jellyroll"/>
</dbReference>
<dbReference type="EMBL" id="CR522870">
    <property type="protein sequence ID" value="CAG36016.1"/>
    <property type="molecule type" value="Genomic_DNA"/>
</dbReference>
<reference evidence="7" key="1">
    <citation type="journal article" date="2004" name="Environ. Microbiol.">
        <title>The genome of Desulfotalea psychrophila, a sulfate-reducing bacterium from permanently cold Arctic sediments.</title>
        <authorList>
            <person name="Rabus R."/>
            <person name="Ruepp A."/>
            <person name="Frickey T."/>
            <person name="Rattei T."/>
            <person name="Fartmann B."/>
            <person name="Stark M."/>
            <person name="Bauer M."/>
            <person name="Zibat A."/>
            <person name="Lombardot T."/>
            <person name="Becker I."/>
            <person name="Amann J."/>
            <person name="Gellner K."/>
            <person name="Teeling H."/>
            <person name="Leuschner W.D."/>
            <person name="Gloeckner F.-O."/>
            <person name="Lupas A.N."/>
            <person name="Amann R."/>
            <person name="Klenk H.-P."/>
        </authorList>
    </citation>
    <scope>NUCLEOTIDE SEQUENCE [LARGE SCALE GENOMIC DNA]</scope>
    <source>
        <strain evidence="7">DSM 12343 / LSv54</strain>
    </source>
</reference>
<feature type="binding site" evidence="2">
    <location>
        <position position="106"/>
    </location>
    <ligand>
        <name>Fe cation</name>
        <dbReference type="ChEBI" id="CHEBI:24875"/>
    </ligand>
</feature>
<feature type="binding site" evidence="2">
    <location>
        <position position="104"/>
    </location>
    <ligand>
        <name>Fe cation</name>
        <dbReference type="ChEBI" id="CHEBI:24875"/>
    </ligand>
</feature>
<dbReference type="Pfam" id="PF02678">
    <property type="entry name" value="Pirin"/>
    <property type="match status" value="1"/>
</dbReference>
<feature type="domain" description="Pirin C-terminal" evidence="5">
    <location>
        <begin position="178"/>
        <end position="278"/>
    </location>
</feature>
<name>Q6ANQ8_DESPS</name>
<protein>
    <submittedName>
        <fullName evidence="6">Related to pirin</fullName>
    </submittedName>
</protein>
<evidence type="ECO:0000256" key="2">
    <source>
        <dbReference type="PIRSR" id="PIRSR006232-1"/>
    </source>
</evidence>
<dbReference type="Gene3D" id="2.60.120.10">
    <property type="entry name" value="Jelly Rolls"/>
    <property type="match status" value="2"/>
</dbReference>
<dbReference type="Pfam" id="PF05726">
    <property type="entry name" value="Pirin_C"/>
    <property type="match status" value="1"/>
</dbReference>
<keyword evidence="2" id="KW-0408">Iron</keyword>
<evidence type="ECO:0000256" key="1">
    <source>
        <dbReference type="ARBA" id="ARBA00008416"/>
    </source>
</evidence>
<organism evidence="6 7">
    <name type="scientific">Desulfotalea psychrophila (strain LSv54 / DSM 12343)</name>
    <dbReference type="NCBI Taxonomy" id="177439"/>
    <lineage>
        <taxon>Bacteria</taxon>
        <taxon>Pseudomonadati</taxon>
        <taxon>Thermodesulfobacteriota</taxon>
        <taxon>Desulfobulbia</taxon>
        <taxon>Desulfobulbales</taxon>
        <taxon>Desulfocapsaceae</taxon>
        <taxon>Desulfotalea</taxon>
    </lineage>
</organism>
<proteinExistence type="inferred from homology"/>
<comment type="similarity">
    <text evidence="1 3">Belongs to the pirin family.</text>
</comment>
<comment type="cofactor">
    <cofactor evidence="2">
        <name>Fe cation</name>
        <dbReference type="ChEBI" id="CHEBI:24875"/>
    </cofactor>
    <text evidence="2">Binds 1 Fe cation per subunit.</text>
</comment>
<feature type="binding site" evidence="2">
    <location>
        <position position="60"/>
    </location>
    <ligand>
        <name>Fe cation</name>
        <dbReference type="ChEBI" id="CHEBI:24875"/>
    </ligand>
</feature>
<dbReference type="InterPro" id="IPR003829">
    <property type="entry name" value="Pirin_N_dom"/>
</dbReference>
<dbReference type="CDD" id="cd02909">
    <property type="entry name" value="cupin_pirin_N"/>
    <property type="match status" value="1"/>
</dbReference>
<evidence type="ECO:0000256" key="3">
    <source>
        <dbReference type="RuleBase" id="RU003457"/>
    </source>
</evidence>
<dbReference type="AlphaFoldDB" id="Q6ANQ8"/>
<keyword evidence="7" id="KW-1185">Reference proteome</keyword>
<dbReference type="InterPro" id="IPR011051">
    <property type="entry name" value="RmlC_Cupin_sf"/>
</dbReference>
<gene>
    <name evidence="6" type="ordered locus">DP1287</name>
</gene>
<accession>Q6ANQ8</accession>
<dbReference type="CDD" id="cd02247">
    <property type="entry name" value="cupin_pirin_C"/>
    <property type="match status" value="1"/>
</dbReference>
<evidence type="ECO:0000259" key="4">
    <source>
        <dbReference type="Pfam" id="PF02678"/>
    </source>
</evidence>
<dbReference type="KEGG" id="dps:DP1287"/>
<dbReference type="PANTHER" id="PTHR13903">
    <property type="entry name" value="PIRIN-RELATED"/>
    <property type="match status" value="1"/>
</dbReference>
<evidence type="ECO:0000313" key="7">
    <source>
        <dbReference type="Proteomes" id="UP000000602"/>
    </source>
</evidence>
<dbReference type="InterPro" id="IPR012093">
    <property type="entry name" value="Pirin"/>
</dbReference>
<feature type="domain" description="Pirin N-terminal" evidence="4">
    <location>
        <begin position="23"/>
        <end position="122"/>
    </location>
</feature>
<dbReference type="eggNOG" id="COG1741">
    <property type="taxonomic scope" value="Bacteria"/>
</dbReference>
<dbReference type="PANTHER" id="PTHR13903:SF8">
    <property type="entry name" value="PIRIN"/>
    <property type="match status" value="1"/>
</dbReference>
<dbReference type="HOGENOM" id="CLU_045717_5_0_7"/>
<evidence type="ECO:0000259" key="5">
    <source>
        <dbReference type="Pfam" id="PF05726"/>
    </source>
</evidence>
<dbReference type="SUPFAM" id="SSF51182">
    <property type="entry name" value="RmlC-like cupins"/>
    <property type="match status" value="1"/>
</dbReference>
<dbReference type="PIRSF" id="PIRSF006232">
    <property type="entry name" value="Pirin"/>
    <property type="match status" value="1"/>
</dbReference>
<keyword evidence="2" id="KW-0479">Metal-binding</keyword>
<dbReference type="RefSeq" id="WP_011188528.1">
    <property type="nucleotide sequence ID" value="NC_006138.1"/>
</dbReference>
<dbReference type="GO" id="GO:0046872">
    <property type="term" value="F:metal ion binding"/>
    <property type="evidence" value="ECO:0007669"/>
    <property type="project" value="UniProtKB-KW"/>
</dbReference>
<dbReference type="InterPro" id="IPR008778">
    <property type="entry name" value="Pirin_C_dom"/>
</dbReference>
<feature type="binding site" evidence="2">
    <location>
        <position position="62"/>
    </location>
    <ligand>
        <name>Fe cation</name>
        <dbReference type="ChEBI" id="CHEBI:24875"/>
    </ligand>
</feature>
<evidence type="ECO:0000313" key="6">
    <source>
        <dbReference type="EMBL" id="CAG36016.1"/>
    </source>
</evidence>